<dbReference type="STRING" id="1082479.SAMN05216241_101600"/>
<dbReference type="PANTHER" id="PTHR11109:SF7">
    <property type="entry name" value="GTP CYCLOHYDROLASE 1"/>
    <property type="match status" value="1"/>
</dbReference>
<dbReference type="InterPro" id="IPR020602">
    <property type="entry name" value="GTP_CycHdrlase_I_dom"/>
</dbReference>
<dbReference type="RefSeq" id="WP_245659420.1">
    <property type="nucleotide sequence ID" value="NZ_FNCE01000001.1"/>
</dbReference>
<dbReference type="FunFam" id="3.30.1130.10:FF:000001">
    <property type="entry name" value="GTP cyclohydrolase 1"/>
    <property type="match status" value="1"/>
</dbReference>
<dbReference type="SUPFAM" id="SSF55620">
    <property type="entry name" value="Tetrahydrobiopterin biosynthesis enzymes-like"/>
    <property type="match status" value="1"/>
</dbReference>
<organism evidence="11 12">
    <name type="scientific">Limimonas halophila</name>
    <dbReference type="NCBI Taxonomy" id="1082479"/>
    <lineage>
        <taxon>Bacteria</taxon>
        <taxon>Pseudomonadati</taxon>
        <taxon>Pseudomonadota</taxon>
        <taxon>Alphaproteobacteria</taxon>
        <taxon>Rhodospirillales</taxon>
        <taxon>Rhodovibrionaceae</taxon>
        <taxon>Limimonas</taxon>
    </lineage>
</organism>
<keyword evidence="12" id="KW-1185">Reference proteome</keyword>
<dbReference type="InterPro" id="IPR043133">
    <property type="entry name" value="GTP-CH-I_C/QueF"/>
</dbReference>
<keyword evidence="6" id="KW-0554">One-carbon metabolism</keyword>
<proteinExistence type="inferred from homology"/>
<feature type="region of interest" description="Disordered" evidence="9">
    <location>
        <begin position="1"/>
        <end position="32"/>
    </location>
</feature>
<feature type="domain" description="GTP cyclohydrolase I" evidence="10">
    <location>
        <begin position="34"/>
        <end position="205"/>
    </location>
</feature>
<keyword evidence="8" id="KW-0547">Nucleotide-binding</keyword>
<evidence type="ECO:0000256" key="3">
    <source>
        <dbReference type="ARBA" id="ARBA00008085"/>
    </source>
</evidence>
<dbReference type="EC" id="3.5.4.16" evidence="5"/>
<evidence type="ECO:0000256" key="7">
    <source>
        <dbReference type="ARBA" id="ARBA00022801"/>
    </source>
</evidence>
<comment type="similarity">
    <text evidence="3">Belongs to the GTP cyclohydrolase I family.</text>
</comment>
<dbReference type="GO" id="GO:0005737">
    <property type="term" value="C:cytoplasm"/>
    <property type="evidence" value="ECO:0007669"/>
    <property type="project" value="TreeGrafter"/>
</dbReference>
<keyword evidence="8" id="KW-0342">GTP-binding</keyword>
<sequence>MWYGARDETGMGAAMAPRDAGSANGGQPDEGEAEAAVHTLLSHLGGAPDARTAPRVLDAFRTLFGGYGEDPTAFLERTFAETDGYDEMIVLNGVTFVSHSADDMLPIVGTAHIGYIPQRRVVGVSKLARVVDILARRLQHQERLTVEIADTIQAVLQPHGVAVVLRARHHGTGVRPAAQDTSDVVTSRMLGSFRSDQATRRQFQAVTGLTGG</sequence>
<keyword evidence="7 11" id="KW-0378">Hydrolase</keyword>
<dbReference type="GO" id="GO:0008270">
    <property type="term" value="F:zinc ion binding"/>
    <property type="evidence" value="ECO:0007669"/>
    <property type="project" value="TreeGrafter"/>
</dbReference>
<evidence type="ECO:0000313" key="11">
    <source>
        <dbReference type="EMBL" id="SDF60564.1"/>
    </source>
</evidence>
<reference evidence="11 12" key="1">
    <citation type="submission" date="2016-10" db="EMBL/GenBank/DDBJ databases">
        <authorList>
            <person name="de Groot N.N."/>
        </authorList>
    </citation>
    <scope>NUCLEOTIDE SEQUENCE [LARGE SCALE GENOMIC DNA]</scope>
    <source>
        <strain evidence="11 12">DSM 25584</strain>
    </source>
</reference>
<dbReference type="AlphaFoldDB" id="A0A1G7MG22"/>
<evidence type="ECO:0000256" key="8">
    <source>
        <dbReference type="ARBA" id="ARBA00023134"/>
    </source>
</evidence>
<dbReference type="GO" id="GO:0006729">
    <property type="term" value="P:tetrahydrobiopterin biosynthetic process"/>
    <property type="evidence" value="ECO:0007669"/>
    <property type="project" value="TreeGrafter"/>
</dbReference>
<dbReference type="GO" id="GO:0005525">
    <property type="term" value="F:GTP binding"/>
    <property type="evidence" value="ECO:0007669"/>
    <property type="project" value="UniProtKB-KW"/>
</dbReference>
<accession>A0A1G7MG22</accession>
<evidence type="ECO:0000256" key="2">
    <source>
        <dbReference type="ARBA" id="ARBA00005080"/>
    </source>
</evidence>
<name>A0A1G7MG22_9PROT</name>
<protein>
    <recommendedName>
        <fullName evidence="5">GTP cyclohydrolase I</fullName>
        <ecNumber evidence="5">3.5.4.16</ecNumber>
    </recommendedName>
</protein>
<evidence type="ECO:0000313" key="12">
    <source>
        <dbReference type="Proteomes" id="UP000199415"/>
    </source>
</evidence>
<dbReference type="UniPathway" id="UPA00848">
    <property type="reaction ID" value="UER00151"/>
</dbReference>
<dbReference type="EMBL" id="FNCE01000001">
    <property type="protein sequence ID" value="SDF60564.1"/>
    <property type="molecule type" value="Genomic_DNA"/>
</dbReference>
<evidence type="ECO:0000256" key="5">
    <source>
        <dbReference type="ARBA" id="ARBA00012715"/>
    </source>
</evidence>
<comment type="catalytic activity">
    <reaction evidence="1">
        <text>GTP + H2O = 7,8-dihydroneopterin 3'-triphosphate + formate + H(+)</text>
        <dbReference type="Rhea" id="RHEA:17473"/>
        <dbReference type="ChEBI" id="CHEBI:15377"/>
        <dbReference type="ChEBI" id="CHEBI:15378"/>
        <dbReference type="ChEBI" id="CHEBI:15740"/>
        <dbReference type="ChEBI" id="CHEBI:37565"/>
        <dbReference type="ChEBI" id="CHEBI:58462"/>
        <dbReference type="EC" id="3.5.4.16"/>
    </reaction>
</comment>
<evidence type="ECO:0000256" key="9">
    <source>
        <dbReference type="SAM" id="MobiDB-lite"/>
    </source>
</evidence>
<dbReference type="GO" id="GO:0003934">
    <property type="term" value="F:GTP cyclohydrolase I activity"/>
    <property type="evidence" value="ECO:0007669"/>
    <property type="project" value="UniProtKB-EC"/>
</dbReference>
<dbReference type="GO" id="GO:0046654">
    <property type="term" value="P:tetrahydrofolate biosynthetic process"/>
    <property type="evidence" value="ECO:0007669"/>
    <property type="project" value="InterPro"/>
</dbReference>
<evidence type="ECO:0000256" key="4">
    <source>
        <dbReference type="ARBA" id="ARBA00011857"/>
    </source>
</evidence>
<evidence type="ECO:0000259" key="10">
    <source>
        <dbReference type="Pfam" id="PF01227"/>
    </source>
</evidence>
<gene>
    <name evidence="11" type="ORF">SAMN05216241_101600</name>
</gene>
<dbReference type="Pfam" id="PF01227">
    <property type="entry name" value="GTP_cyclohydroI"/>
    <property type="match status" value="1"/>
</dbReference>
<comment type="pathway">
    <text evidence="2">Cofactor biosynthesis; 7,8-dihydroneopterin triphosphate biosynthesis; 7,8-dihydroneopterin triphosphate from GTP: step 1/1.</text>
</comment>
<dbReference type="Proteomes" id="UP000199415">
    <property type="component" value="Unassembled WGS sequence"/>
</dbReference>
<evidence type="ECO:0000256" key="6">
    <source>
        <dbReference type="ARBA" id="ARBA00022563"/>
    </source>
</evidence>
<dbReference type="NCBIfam" id="NF006825">
    <property type="entry name" value="PRK09347.1-2"/>
    <property type="match status" value="1"/>
</dbReference>
<comment type="subunit">
    <text evidence="4">Toroid-shaped homodecamer, composed of two pentamers of five dimers.</text>
</comment>
<evidence type="ECO:0000256" key="1">
    <source>
        <dbReference type="ARBA" id="ARBA00001052"/>
    </source>
</evidence>
<dbReference type="PANTHER" id="PTHR11109">
    <property type="entry name" value="GTP CYCLOHYDROLASE I"/>
    <property type="match status" value="1"/>
</dbReference>
<dbReference type="InterPro" id="IPR001474">
    <property type="entry name" value="GTP_CycHdrlase_I"/>
</dbReference>
<dbReference type="Gene3D" id="3.30.1130.10">
    <property type="match status" value="1"/>
</dbReference>
<dbReference type="GO" id="GO:0006730">
    <property type="term" value="P:one-carbon metabolic process"/>
    <property type="evidence" value="ECO:0007669"/>
    <property type="project" value="UniProtKB-KW"/>
</dbReference>